<proteinExistence type="predicted"/>
<comment type="caution">
    <text evidence="2">The sequence shown here is derived from an EMBL/GenBank/DDBJ whole genome shotgun (WGS) entry which is preliminary data.</text>
</comment>
<evidence type="ECO:0000313" key="2">
    <source>
        <dbReference type="EMBL" id="CAK0833600.1"/>
    </source>
</evidence>
<name>A0ABN9SP13_9DINO</name>
<reference evidence="2" key="1">
    <citation type="submission" date="2023-10" db="EMBL/GenBank/DDBJ databases">
        <authorList>
            <person name="Chen Y."/>
            <person name="Shah S."/>
            <person name="Dougan E. K."/>
            <person name="Thang M."/>
            <person name="Chan C."/>
        </authorList>
    </citation>
    <scope>NUCLEOTIDE SEQUENCE [LARGE SCALE GENOMIC DNA]</scope>
</reference>
<dbReference type="Proteomes" id="UP001189429">
    <property type="component" value="Unassembled WGS sequence"/>
</dbReference>
<accession>A0ABN9SP13</accession>
<dbReference type="EMBL" id="CAUYUJ010012237">
    <property type="protein sequence ID" value="CAK0833600.1"/>
    <property type="molecule type" value="Genomic_DNA"/>
</dbReference>
<organism evidence="2 3">
    <name type="scientific">Prorocentrum cordatum</name>
    <dbReference type="NCBI Taxonomy" id="2364126"/>
    <lineage>
        <taxon>Eukaryota</taxon>
        <taxon>Sar</taxon>
        <taxon>Alveolata</taxon>
        <taxon>Dinophyceae</taxon>
        <taxon>Prorocentrales</taxon>
        <taxon>Prorocentraceae</taxon>
        <taxon>Prorocentrum</taxon>
    </lineage>
</organism>
<feature type="compositionally biased region" description="Basic residues" evidence="1">
    <location>
        <begin position="8"/>
        <end position="26"/>
    </location>
</feature>
<gene>
    <name evidence="2" type="ORF">PCOR1329_LOCUS31245</name>
</gene>
<protein>
    <submittedName>
        <fullName evidence="2">Uncharacterized protein</fullName>
    </submittedName>
</protein>
<feature type="region of interest" description="Disordered" evidence="1">
    <location>
        <begin position="1"/>
        <end position="51"/>
    </location>
</feature>
<evidence type="ECO:0000313" key="3">
    <source>
        <dbReference type="Proteomes" id="UP001189429"/>
    </source>
</evidence>
<keyword evidence="3" id="KW-1185">Reference proteome</keyword>
<feature type="compositionally biased region" description="Basic residues" evidence="1">
    <location>
        <begin position="113"/>
        <end position="122"/>
    </location>
</feature>
<evidence type="ECO:0000256" key="1">
    <source>
        <dbReference type="SAM" id="MobiDB-lite"/>
    </source>
</evidence>
<feature type="region of interest" description="Disordered" evidence="1">
    <location>
        <begin position="95"/>
        <end position="134"/>
    </location>
</feature>
<sequence length="175" mass="19670">MLPPCLHHQGRLHMPTRRAGWKRRRGGGGGARRSGPANFQTQGHAWSKPAASPNLQRMWARARRPRITTIELGTVRALLATMRTWNTIRARTCDKVQRSSYRSRRKAEEEKQQRRRRAKHRGRGEGGGEMPSKSGTALDYWYGGQLAAGLMGPLSGRTWPRGARFADGGPAIEHR</sequence>